<dbReference type="InterPro" id="IPR036753">
    <property type="entry name" value="ARPC3_sf"/>
</dbReference>
<evidence type="ECO:0000256" key="3">
    <source>
        <dbReference type="ARBA" id="ARBA00022490"/>
    </source>
</evidence>
<sequence>MPAYNSIFNQDPSVAQGRLVGNFPLLPLRTKARGPAYTLPLPNPPLPANESPDPDSESYDILDEVIALFRANTFFRNFEIQGPADRLLVYGIWFVSDCLSKIKPTASLRDATKEVQNLALDTNFAIPGDPGFPLNQMYEPPRDRQDSELLRQYMVQVRQELAQRLLARVYEGGDDGKPSKWWLSFTKRKFMGKGL</sequence>
<dbReference type="PIRSF" id="PIRSF016315">
    <property type="entry name" value="ARP2/3_P21-Arc"/>
    <property type="match status" value="1"/>
</dbReference>
<name>A0ABP0DY66_9PEZI</name>
<dbReference type="SUPFAM" id="SSF69060">
    <property type="entry name" value="Arp2/3 complex 21 kDa subunit ARPC3"/>
    <property type="match status" value="1"/>
</dbReference>
<dbReference type="Proteomes" id="UP001642501">
    <property type="component" value="Unassembled WGS sequence"/>
</dbReference>
<comment type="function">
    <text evidence="6">Functions as component of the Arp2/3 complex which is involved in regulation of actin polymerization and together with an activating nucleation-promoting factor (NPF) mediates the formation of branched actin networks.</text>
</comment>
<comment type="similarity">
    <text evidence="2 6">Belongs to the ARPC3 family.</text>
</comment>
<evidence type="ECO:0000313" key="8">
    <source>
        <dbReference type="EMBL" id="CAK7273225.1"/>
    </source>
</evidence>
<evidence type="ECO:0000256" key="4">
    <source>
        <dbReference type="ARBA" id="ARBA00023203"/>
    </source>
</evidence>
<comment type="subunit">
    <text evidence="6">Component of the Arp2/3 complex.</text>
</comment>
<proteinExistence type="inferred from homology"/>
<dbReference type="Gene3D" id="1.10.1760.10">
    <property type="entry name" value="Actin-related protein 2/3 complex subunit 3"/>
    <property type="match status" value="1"/>
</dbReference>
<protein>
    <recommendedName>
        <fullName evidence="6">Actin-related protein 2/3 complex subunit 3</fullName>
    </recommendedName>
</protein>
<keyword evidence="3 6" id="KW-0963">Cytoplasm</keyword>
<evidence type="ECO:0000256" key="2">
    <source>
        <dbReference type="ARBA" id="ARBA00010856"/>
    </source>
</evidence>
<accession>A0ABP0DY66</accession>
<evidence type="ECO:0000256" key="7">
    <source>
        <dbReference type="SAM" id="MobiDB-lite"/>
    </source>
</evidence>
<evidence type="ECO:0000256" key="6">
    <source>
        <dbReference type="PIRNR" id="PIRNR016315"/>
    </source>
</evidence>
<keyword evidence="4 6" id="KW-0009">Actin-binding</keyword>
<keyword evidence="5 6" id="KW-0206">Cytoskeleton</keyword>
<comment type="subcellular location">
    <subcellularLocation>
        <location evidence="1 6">Cytoplasm</location>
        <location evidence="1 6">Cytoskeleton</location>
    </subcellularLocation>
</comment>
<dbReference type="PANTHER" id="PTHR12391">
    <property type="entry name" value="ARP2/3 COMPLEX 21 KD SUBUNIT"/>
    <property type="match status" value="1"/>
</dbReference>
<comment type="caution">
    <text evidence="8">The sequence shown here is derived from an EMBL/GenBank/DDBJ whole genome shotgun (WGS) entry which is preliminary data.</text>
</comment>
<gene>
    <name evidence="8" type="primary">ARC18</name>
    <name evidence="8" type="ORF">SEPCBS57363_005548</name>
</gene>
<reference evidence="8 9" key="1">
    <citation type="submission" date="2024-01" db="EMBL/GenBank/DDBJ databases">
        <authorList>
            <person name="Allen C."/>
            <person name="Tagirdzhanova G."/>
        </authorList>
    </citation>
    <scope>NUCLEOTIDE SEQUENCE [LARGE SCALE GENOMIC DNA]</scope>
    <source>
        <strain evidence="8 9">CBS 573.63</strain>
    </source>
</reference>
<keyword evidence="9" id="KW-1185">Reference proteome</keyword>
<evidence type="ECO:0000256" key="1">
    <source>
        <dbReference type="ARBA" id="ARBA00004245"/>
    </source>
</evidence>
<organism evidence="8 9">
    <name type="scientific">Sporothrix epigloea</name>
    <dbReference type="NCBI Taxonomy" id="1892477"/>
    <lineage>
        <taxon>Eukaryota</taxon>
        <taxon>Fungi</taxon>
        <taxon>Dikarya</taxon>
        <taxon>Ascomycota</taxon>
        <taxon>Pezizomycotina</taxon>
        <taxon>Sordariomycetes</taxon>
        <taxon>Sordariomycetidae</taxon>
        <taxon>Ophiostomatales</taxon>
        <taxon>Ophiostomataceae</taxon>
        <taxon>Sporothrix</taxon>
    </lineage>
</organism>
<evidence type="ECO:0000313" key="9">
    <source>
        <dbReference type="Proteomes" id="UP001642501"/>
    </source>
</evidence>
<dbReference type="InterPro" id="IPR007204">
    <property type="entry name" value="ARPC3"/>
</dbReference>
<dbReference type="EMBL" id="CAWUOM010000127">
    <property type="protein sequence ID" value="CAK7273225.1"/>
    <property type="molecule type" value="Genomic_DNA"/>
</dbReference>
<feature type="region of interest" description="Disordered" evidence="7">
    <location>
        <begin position="37"/>
        <end position="57"/>
    </location>
</feature>
<evidence type="ECO:0000256" key="5">
    <source>
        <dbReference type="ARBA" id="ARBA00023212"/>
    </source>
</evidence>
<dbReference type="Pfam" id="PF04062">
    <property type="entry name" value="P21-Arc"/>
    <property type="match status" value="1"/>
</dbReference>